<keyword evidence="1" id="KW-0472">Membrane</keyword>
<keyword evidence="3" id="KW-1185">Reference proteome</keyword>
<proteinExistence type="predicted"/>
<protein>
    <recommendedName>
        <fullName evidence="4">DHHW protein</fullName>
    </recommendedName>
</protein>
<dbReference type="InterPro" id="IPR025945">
    <property type="entry name" value="DHHW"/>
</dbReference>
<sequence length="411" mass="47011">MADKKTGKERKREKKQIYKAVIDQLPRGAGRVYLVVGLLFFVLLFAFTAVNLFSKDKKFSEKENRMLAQKPQAALGNIADGRFMEQYEEYRSDQFAGRDFWVQIKTLVDSFSGKKEENGVFNGRSGYLLEDIKEPDEEDLKDNLEAMKAFQQKYSDKKMHVMLVPNAANILKKNLPAFAVTADQSALMNKVRSELGAEFNWIDVEKTMKNHADEDIYYRTDHHWTTLGAYYAFQDAAEALGIPEDGQIPMKAYGISNNFNGTLSAVSGYRTGYKEAMYIYLPEGEQTPQIVVNYVEEQKKTASLYDSSKLEQKDKYAMFLGGNHALVDIKSDTGRNERLLVIKDSYANCFLPFLAPYYREILVVDPRYYTGDMEKLMEENKITSVLFLYNANTFFEDRMLSGVLPSGSETE</sequence>
<organism evidence="2 3">
    <name type="scientific">Bariatricus massiliensis</name>
    <dbReference type="NCBI Taxonomy" id="1745713"/>
    <lineage>
        <taxon>Bacteria</taxon>
        <taxon>Bacillati</taxon>
        <taxon>Bacillota</taxon>
        <taxon>Clostridia</taxon>
        <taxon>Lachnospirales</taxon>
        <taxon>Lachnospiraceae</taxon>
        <taxon>Bariatricus</taxon>
    </lineage>
</organism>
<evidence type="ECO:0000313" key="3">
    <source>
        <dbReference type="Proteomes" id="UP001299546"/>
    </source>
</evidence>
<gene>
    <name evidence="2" type="ORF">LIZ65_04730</name>
</gene>
<dbReference type="EMBL" id="JAJCIS010000002">
    <property type="protein sequence ID" value="MCB7386584.1"/>
    <property type="molecule type" value="Genomic_DNA"/>
</dbReference>
<evidence type="ECO:0000313" key="2">
    <source>
        <dbReference type="EMBL" id="MCB7386584.1"/>
    </source>
</evidence>
<dbReference type="Pfam" id="PF14286">
    <property type="entry name" value="DHHW"/>
    <property type="match status" value="1"/>
</dbReference>
<evidence type="ECO:0008006" key="4">
    <source>
        <dbReference type="Google" id="ProtNLM"/>
    </source>
</evidence>
<comment type="caution">
    <text evidence="2">The sequence shown here is derived from an EMBL/GenBank/DDBJ whole genome shotgun (WGS) entry which is preliminary data.</text>
</comment>
<accession>A0ABS8DEF4</accession>
<feature type="transmembrane region" description="Helical" evidence="1">
    <location>
        <begin position="32"/>
        <end position="53"/>
    </location>
</feature>
<evidence type="ECO:0000256" key="1">
    <source>
        <dbReference type="SAM" id="Phobius"/>
    </source>
</evidence>
<reference evidence="2 3" key="1">
    <citation type="submission" date="2021-10" db="EMBL/GenBank/DDBJ databases">
        <title>Collection of gut derived symbiotic bacterial strains cultured from healthy donors.</title>
        <authorList>
            <person name="Lin H."/>
            <person name="Littmann E."/>
            <person name="Kohout C."/>
            <person name="Pamer E.G."/>
        </authorList>
    </citation>
    <scope>NUCLEOTIDE SEQUENCE [LARGE SCALE GENOMIC DNA]</scope>
    <source>
        <strain evidence="2 3">DFI.1.165</strain>
    </source>
</reference>
<name>A0ABS8DEF4_9FIRM</name>
<dbReference type="Proteomes" id="UP001299546">
    <property type="component" value="Unassembled WGS sequence"/>
</dbReference>
<keyword evidence="1" id="KW-0812">Transmembrane</keyword>
<keyword evidence="1" id="KW-1133">Transmembrane helix</keyword>
<dbReference type="RefSeq" id="WP_082891734.1">
    <property type="nucleotide sequence ID" value="NZ_JAJCIQ010000002.1"/>
</dbReference>